<dbReference type="InterPro" id="IPR001867">
    <property type="entry name" value="OmpR/PhoB-type_DNA-bd"/>
</dbReference>
<organism evidence="4 5">
    <name type="scientific">Marinobacter salarius</name>
    <dbReference type="NCBI Taxonomy" id="1420917"/>
    <lineage>
        <taxon>Bacteria</taxon>
        <taxon>Pseudomonadati</taxon>
        <taxon>Pseudomonadota</taxon>
        <taxon>Gammaproteobacteria</taxon>
        <taxon>Pseudomonadales</taxon>
        <taxon>Marinobacteraceae</taxon>
        <taxon>Marinobacter</taxon>
    </lineage>
</organism>
<sequence>MPQRMSDILAARAHRTFVGRDTELGALETMLMPKGPRVLHVHGIAGIGKSALLARFATIARAGGATVILLDCRHVEPTEQGVLGALAEAIGDTGSRAGDIADRLGELGGAVVLAFDTFEVFRLLDTWLRQVFIPLLPENVRVVLVGRQPPTSAWYASPGWGWLMRAVPVSSLTDTEAENFLQGLGLEQADISLIARCTHGHPLALKLAAAAVREASPEQWPTGAPLQRALDELTRIFLEDVGDEVTRRVLEGAAVVRRVTLSLLQALFPDVPPQDAWERLRRLPIVVGASDGLLIHDAVREAIARSLHASDPARYLEYRRTAWRQLATEAGVAGGGDLWRYTADMLFMIENPVVREAFFPSGSPTFAVEPAQADDGPALEDITHTWEGSEAAGALMVWWRRLPQAFSSVRDGEGRMVGFYAKLRSDELQPAWLLDDPIAGQWYSHLKQHPMPRDAIALFCRRWLSIDDGDSPGDVQAAVWLDLKRAYMELRPRLRRVYLTVRDMGAYAAVARRLGFEVLEDHTVVLDGRRYHSAVLDFGPASVDGWLADLAAAELGVRRANELLDPDARELVLETGRVALTPLEFGVMRYLNAREGKAVSRSELLRDVWGTRYEGGSNVVDAVVRTLRKKLGDQAARVETVSGVGYRLRPGGQTSAASSGA</sequence>
<evidence type="ECO:0000259" key="3">
    <source>
        <dbReference type="PROSITE" id="PS51755"/>
    </source>
</evidence>
<name>A0A1W6K8K5_9GAMM</name>
<gene>
    <name evidence="4" type="primary">cssR</name>
    <name evidence="4" type="ORF">MARSALSMR5_01652</name>
</gene>
<dbReference type="AlphaFoldDB" id="A0A1W6K8K5"/>
<dbReference type="GeneID" id="77255618"/>
<evidence type="ECO:0000313" key="5">
    <source>
        <dbReference type="Proteomes" id="UP000193100"/>
    </source>
</evidence>
<dbReference type="EMBL" id="CP020931">
    <property type="protein sequence ID" value="ARM83737.1"/>
    <property type="molecule type" value="Genomic_DNA"/>
</dbReference>
<dbReference type="RefSeq" id="WP_085680110.1">
    <property type="nucleotide sequence ID" value="NZ_CP020931.1"/>
</dbReference>
<dbReference type="CDD" id="cd00383">
    <property type="entry name" value="trans_reg_C"/>
    <property type="match status" value="1"/>
</dbReference>
<dbReference type="InterPro" id="IPR016032">
    <property type="entry name" value="Sig_transdc_resp-reg_C-effctor"/>
</dbReference>
<proteinExistence type="predicted"/>
<dbReference type="InterPro" id="IPR027417">
    <property type="entry name" value="P-loop_NTPase"/>
</dbReference>
<dbReference type="STRING" id="1420917.AU15_10525"/>
<protein>
    <submittedName>
        <fullName evidence="4">Transcriptional regulatory protein CssR</fullName>
    </submittedName>
</protein>
<feature type="DNA-binding region" description="OmpR/PhoB-type" evidence="2">
    <location>
        <begin position="554"/>
        <end position="650"/>
    </location>
</feature>
<dbReference type="SUPFAM" id="SSF46894">
    <property type="entry name" value="C-terminal effector domain of the bipartite response regulators"/>
    <property type="match status" value="1"/>
</dbReference>
<keyword evidence="1 2" id="KW-0238">DNA-binding</keyword>
<evidence type="ECO:0000256" key="2">
    <source>
        <dbReference type="PROSITE-ProRule" id="PRU01091"/>
    </source>
</evidence>
<dbReference type="SMART" id="SM00862">
    <property type="entry name" value="Trans_reg_C"/>
    <property type="match status" value="1"/>
</dbReference>
<dbReference type="Gene3D" id="1.10.10.10">
    <property type="entry name" value="Winged helix-like DNA-binding domain superfamily/Winged helix DNA-binding domain"/>
    <property type="match status" value="1"/>
</dbReference>
<dbReference type="GO" id="GO:0003677">
    <property type="term" value="F:DNA binding"/>
    <property type="evidence" value="ECO:0007669"/>
    <property type="project" value="UniProtKB-UniRule"/>
</dbReference>
<accession>A0A1W6K8K5</accession>
<feature type="domain" description="OmpR/PhoB-type" evidence="3">
    <location>
        <begin position="554"/>
        <end position="650"/>
    </location>
</feature>
<dbReference type="GO" id="GO:0000160">
    <property type="term" value="P:phosphorelay signal transduction system"/>
    <property type="evidence" value="ECO:0007669"/>
    <property type="project" value="InterPro"/>
</dbReference>
<dbReference type="Proteomes" id="UP000193100">
    <property type="component" value="Chromosome"/>
</dbReference>
<dbReference type="InterPro" id="IPR036388">
    <property type="entry name" value="WH-like_DNA-bd_sf"/>
</dbReference>
<evidence type="ECO:0000313" key="4">
    <source>
        <dbReference type="EMBL" id="ARM83737.1"/>
    </source>
</evidence>
<dbReference type="Gene3D" id="3.40.50.300">
    <property type="entry name" value="P-loop containing nucleotide triphosphate hydrolases"/>
    <property type="match status" value="1"/>
</dbReference>
<dbReference type="SUPFAM" id="SSF52540">
    <property type="entry name" value="P-loop containing nucleoside triphosphate hydrolases"/>
    <property type="match status" value="1"/>
</dbReference>
<dbReference type="PROSITE" id="PS51755">
    <property type="entry name" value="OMPR_PHOB"/>
    <property type="match status" value="1"/>
</dbReference>
<reference evidence="4 5" key="1">
    <citation type="submission" date="2017-04" db="EMBL/GenBank/DDBJ databases">
        <title>Genome Sequence of Marinobacter salarius strain SMR5 Isolated from a culture of the Diatom Skeletonema marinoi.</title>
        <authorList>
            <person name="Topel M."/>
            <person name="Pinder M.I.M."/>
            <person name="Johansson O.N."/>
            <person name="Kourtchenko O."/>
            <person name="Godhe A."/>
            <person name="Clarke A.K."/>
        </authorList>
    </citation>
    <scope>NUCLEOTIDE SEQUENCE [LARGE SCALE GENOMIC DNA]</scope>
    <source>
        <strain evidence="4 5">SMR5</strain>
    </source>
</reference>
<dbReference type="GO" id="GO:0006355">
    <property type="term" value="P:regulation of DNA-templated transcription"/>
    <property type="evidence" value="ECO:0007669"/>
    <property type="project" value="InterPro"/>
</dbReference>
<dbReference type="Pfam" id="PF00486">
    <property type="entry name" value="Trans_reg_C"/>
    <property type="match status" value="1"/>
</dbReference>
<evidence type="ECO:0000256" key="1">
    <source>
        <dbReference type="ARBA" id="ARBA00023125"/>
    </source>
</evidence>